<evidence type="ECO:0000256" key="2">
    <source>
        <dbReference type="ARBA" id="ARBA00010617"/>
    </source>
</evidence>
<dbReference type="GO" id="GO:0004497">
    <property type="term" value="F:monooxygenase activity"/>
    <property type="evidence" value="ECO:0007669"/>
    <property type="project" value="UniProtKB-KW"/>
</dbReference>
<evidence type="ECO:0000256" key="4">
    <source>
        <dbReference type="ARBA" id="ARBA00023002"/>
    </source>
</evidence>
<dbReference type="InterPro" id="IPR002403">
    <property type="entry name" value="Cyt_P450_E_grp-IV"/>
</dbReference>
<comment type="cofactor">
    <cofactor evidence="1 7">
        <name>heme</name>
        <dbReference type="ChEBI" id="CHEBI:30413"/>
    </cofactor>
</comment>
<name>A0A3L6MQI8_FUSOX</name>
<dbReference type="PRINTS" id="PR00465">
    <property type="entry name" value="EP450IV"/>
</dbReference>
<dbReference type="PANTHER" id="PTHR46206">
    <property type="entry name" value="CYTOCHROME P450"/>
    <property type="match status" value="1"/>
</dbReference>
<evidence type="ECO:0000256" key="1">
    <source>
        <dbReference type="ARBA" id="ARBA00001971"/>
    </source>
</evidence>
<dbReference type="GO" id="GO:0016705">
    <property type="term" value="F:oxidoreductase activity, acting on paired donors, with incorporation or reduction of molecular oxygen"/>
    <property type="evidence" value="ECO:0007669"/>
    <property type="project" value="InterPro"/>
</dbReference>
<comment type="similarity">
    <text evidence="2">Belongs to the cytochrome P450 family.</text>
</comment>
<keyword evidence="3 7" id="KW-0479">Metal-binding</keyword>
<evidence type="ECO:0000256" key="6">
    <source>
        <dbReference type="ARBA" id="ARBA00023033"/>
    </source>
</evidence>
<feature type="binding site" description="axial binding residue" evidence="7">
    <location>
        <position position="386"/>
    </location>
    <ligand>
        <name>heme</name>
        <dbReference type="ChEBI" id="CHEBI:30413"/>
    </ligand>
    <ligandPart>
        <name>Fe</name>
        <dbReference type="ChEBI" id="CHEBI:18248"/>
    </ligandPart>
</feature>
<evidence type="ECO:0008006" key="10">
    <source>
        <dbReference type="Google" id="ProtNLM"/>
    </source>
</evidence>
<dbReference type="Proteomes" id="UP000270866">
    <property type="component" value="Unassembled WGS sequence"/>
</dbReference>
<dbReference type="Pfam" id="PF00067">
    <property type="entry name" value="p450"/>
    <property type="match status" value="1"/>
</dbReference>
<dbReference type="InterPro" id="IPR001128">
    <property type="entry name" value="Cyt_P450"/>
</dbReference>
<protein>
    <recommendedName>
        <fullName evidence="10">Cytochrome P450</fullName>
    </recommendedName>
</protein>
<gene>
    <name evidence="8" type="ORF">BFJ65_g18512</name>
</gene>
<sequence>MRKPLETILEGNSKSKNGLFRIATLQGEYIIVTDRHKVAEYVKAPDTILNSQDGANDQQQIPLTMGYGVGHRTYHNPVVRGPVTKNIEPKTQIMLDEAMDAITTYIGSPSDYTEISLYDAIALTVARISNRYFIGPEFCRNEEYLKNAADYAQAVVISAEILRLFPSWFKPLLVKFLPVMKYRRKGYEFLKDFIQERLDGKLDENGNRPDDLVQWLIDAAPPIEKNVPMLSERVMALNVAAIHTTTMTFTAALYTLAAEPEKYLEPLRQEVFDNLNNGKLTYQTIQNLHKMDSFLRESARFNNAGLMSLQRNARKEFRFADGTVIPAGSRLGAPGVLLQNDAEVYDKPEEFDGFRFCGPAYAGRKDQTAVATSTNLFLFGHGRHPCPGRYLAVHEMKLMFSTLLLKYDFKLADGTAPGPWFLGTMVIPDTTLKVLFKAREV</sequence>
<comment type="caution">
    <text evidence="8">The sequence shown here is derived from an EMBL/GenBank/DDBJ whole genome shotgun (WGS) entry which is preliminary data.</text>
</comment>
<evidence type="ECO:0000256" key="3">
    <source>
        <dbReference type="ARBA" id="ARBA00022723"/>
    </source>
</evidence>
<dbReference type="CDD" id="cd11041">
    <property type="entry name" value="CYP503A1-like"/>
    <property type="match status" value="1"/>
</dbReference>
<evidence type="ECO:0000256" key="7">
    <source>
        <dbReference type="PIRSR" id="PIRSR602403-1"/>
    </source>
</evidence>
<dbReference type="Gene3D" id="1.10.630.10">
    <property type="entry name" value="Cytochrome P450"/>
    <property type="match status" value="1"/>
</dbReference>
<dbReference type="GO" id="GO:0005506">
    <property type="term" value="F:iron ion binding"/>
    <property type="evidence" value="ECO:0007669"/>
    <property type="project" value="InterPro"/>
</dbReference>
<keyword evidence="5 7" id="KW-0408">Iron</keyword>
<keyword evidence="6" id="KW-0503">Monooxygenase</keyword>
<dbReference type="EMBL" id="MRCU01000020">
    <property type="protein sequence ID" value="RKK06614.1"/>
    <property type="molecule type" value="Genomic_DNA"/>
</dbReference>
<evidence type="ECO:0000256" key="5">
    <source>
        <dbReference type="ARBA" id="ARBA00023004"/>
    </source>
</evidence>
<dbReference type="InterPro" id="IPR036396">
    <property type="entry name" value="Cyt_P450_sf"/>
</dbReference>
<evidence type="ECO:0000313" key="9">
    <source>
        <dbReference type="Proteomes" id="UP000270866"/>
    </source>
</evidence>
<proteinExistence type="inferred from homology"/>
<dbReference type="AlphaFoldDB" id="A0A3L6MQI8"/>
<dbReference type="GO" id="GO:0020037">
    <property type="term" value="F:heme binding"/>
    <property type="evidence" value="ECO:0007669"/>
    <property type="project" value="InterPro"/>
</dbReference>
<reference evidence="8 9" key="1">
    <citation type="journal article" date="2018" name="Sci. Rep.">
        <title>Characterisation of pathogen-specific regions and novel effector candidates in Fusarium oxysporum f. sp. cepae.</title>
        <authorList>
            <person name="Armitage A.D."/>
            <person name="Taylor A."/>
            <person name="Sobczyk M.K."/>
            <person name="Baxter L."/>
            <person name="Greenfield B.P."/>
            <person name="Bates H.J."/>
            <person name="Wilson F."/>
            <person name="Jackson A.C."/>
            <person name="Ott S."/>
            <person name="Harrison R.J."/>
            <person name="Clarkson J.P."/>
        </authorList>
    </citation>
    <scope>NUCLEOTIDE SEQUENCE [LARGE SCALE GENOMIC DNA]</scope>
    <source>
        <strain evidence="8 9">FoC_Fus2</strain>
    </source>
</reference>
<accession>A0A3L6MQI8</accession>
<organism evidence="8 9">
    <name type="scientific">Fusarium oxysporum f. sp. cepae</name>
    <dbReference type="NCBI Taxonomy" id="396571"/>
    <lineage>
        <taxon>Eukaryota</taxon>
        <taxon>Fungi</taxon>
        <taxon>Dikarya</taxon>
        <taxon>Ascomycota</taxon>
        <taxon>Pezizomycotina</taxon>
        <taxon>Sordariomycetes</taxon>
        <taxon>Hypocreomycetidae</taxon>
        <taxon>Hypocreales</taxon>
        <taxon>Nectriaceae</taxon>
        <taxon>Fusarium</taxon>
        <taxon>Fusarium oxysporum species complex</taxon>
    </lineage>
</organism>
<dbReference type="SUPFAM" id="SSF48264">
    <property type="entry name" value="Cytochrome P450"/>
    <property type="match status" value="1"/>
</dbReference>
<evidence type="ECO:0000313" key="8">
    <source>
        <dbReference type="EMBL" id="RKK06614.1"/>
    </source>
</evidence>
<keyword evidence="4" id="KW-0560">Oxidoreductase</keyword>
<keyword evidence="7" id="KW-0349">Heme</keyword>